<protein>
    <submittedName>
        <fullName evidence="6">Short chain dehydrogenase</fullName>
    </submittedName>
</protein>
<dbReference type="Gene3D" id="3.40.50.720">
    <property type="entry name" value="NAD(P)-binding Rossmann-like Domain"/>
    <property type="match status" value="1"/>
</dbReference>
<organism evidence="6 7">
    <name type="scientific">Paratrimastix pyriformis</name>
    <dbReference type="NCBI Taxonomy" id="342808"/>
    <lineage>
        <taxon>Eukaryota</taxon>
        <taxon>Metamonada</taxon>
        <taxon>Preaxostyla</taxon>
        <taxon>Paratrimastigidae</taxon>
        <taxon>Paratrimastix</taxon>
    </lineage>
</organism>
<dbReference type="InterPro" id="IPR020904">
    <property type="entry name" value="Sc_DH/Rdtase_CS"/>
</dbReference>
<proteinExistence type="inferred from homology"/>
<evidence type="ECO:0000256" key="4">
    <source>
        <dbReference type="RuleBase" id="RU000363"/>
    </source>
</evidence>
<feature type="chain" id="PRO_5045514931" evidence="5">
    <location>
        <begin position="19"/>
        <end position="302"/>
    </location>
</feature>
<reference evidence="6" key="1">
    <citation type="journal article" date="2022" name="bioRxiv">
        <title>Genomics of Preaxostyla Flagellates Illuminates Evolutionary Transitions and the Path Towards Mitochondrial Loss.</title>
        <authorList>
            <person name="Novak L.V.F."/>
            <person name="Treitli S.C."/>
            <person name="Pyrih J."/>
            <person name="Halakuc P."/>
            <person name="Pipaliya S.V."/>
            <person name="Vacek V."/>
            <person name="Brzon O."/>
            <person name="Soukal P."/>
            <person name="Eme L."/>
            <person name="Dacks J.B."/>
            <person name="Karnkowska A."/>
            <person name="Elias M."/>
            <person name="Hampl V."/>
        </authorList>
    </citation>
    <scope>NUCLEOTIDE SEQUENCE</scope>
    <source>
        <strain evidence="6">RCP-MX</strain>
    </source>
</reference>
<comment type="similarity">
    <text evidence="1 4">Belongs to the short-chain dehydrogenases/reductases (SDR) family.</text>
</comment>
<dbReference type="PANTHER" id="PTHR43391:SF14">
    <property type="entry name" value="DEHYDROGENASE_REDUCTASE SDR FAMILY PROTEIN 7-LIKE"/>
    <property type="match status" value="1"/>
</dbReference>
<evidence type="ECO:0000256" key="1">
    <source>
        <dbReference type="ARBA" id="ARBA00006484"/>
    </source>
</evidence>
<evidence type="ECO:0000256" key="2">
    <source>
        <dbReference type="ARBA" id="ARBA00022857"/>
    </source>
</evidence>
<dbReference type="SUPFAM" id="SSF51735">
    <property type="entry name" value="NAD(P)-binding Rossmann-fold domains"/>
    <property type="match status" value="1"/>
</dbReference>
<dbReference type="PRINTS" id="PR00081">
    <property type="entry name" value="GDHRDH"/>
</dbReference>
<dbReference type="PANTHER" id="PTHR43391">
    <property type="entry name" value="RETINOL DEHYDROGENASE-RELATED"/>
    <property type="match status" value="1"/>
</dbReference>
<dbReference type="Proteomes" id="UP001141327">
    <property type="component" value="Unassembled WGS sequence"/>
</dbReference>
<evidence type="ECO:0000256" key="5">
    <source>
        <dbReference type="SAM" id="SignalP"/>
    </source>
</evidence>
<dbReference type="InterPro" id="IPR002347">
    <property type="entry name" value="SDR_fam"/>
</dbReference>
<dbReference type="PRINTS" id="PR00080">
    <property type="entry name" value="SDRFAMILY"/>
</dbReference>
<feature type="signal peptide" evidence="5">
    <location>
        <begin position="1"/>
        <end position="18"/>
    </location>
</feature>
<evidence type="ECO:0000313" key="6">
    <source>
        <dbReference type="EMBL" id="KAJ4458999.1"/>
    </source>
</evidence>
<sequence>MGFSLWLLALLGVSVVASFIRRRVKYQKGLKNLKDKVVVITGCSEGIGVSLVQQYFAQGAKVVMAARRENLLQTVKDGLPGSGQGRVLAVRCDQAVETDCKNLIDAAIAQFGRIDALVLNACRSMNDRWVELPDPPVLCKQVFDVNFYGALYLTKYALPHLTQSKGSIVSIVSLAGKQATIRVSFYAASKAALISFYDALRLELNEATAGVSITTCVLPLVATRTALEVANPRIRWSAMTPEGAAREIQRAHVTRSREVVLSATGKVIATLRPFCPALMETVFGLAMCDDLAVGIRKALLGH</sequence>
<gene>
    <name evidence="6" type="ORF">PAPYR_5046</name>
</gene>
<comment type="caution">
    <text evidence="6">The sequence shown here is derived from an EMBL/GenBank/DDBJ whole genome shotgun (WGS) entry which is preliminary data.</text>
</comment>
<evidence type="ECO:0000256" key="3">
    <source>
        <dbReference type="ARBA" id="ARBA00023002"/>
    </source>
</evidence>
<keyword evidence="5" id="KW-0732">Signal</keyword>
<accession>A0ABQ8UIF2</accession>
<keyword evidence="2" id="KW-0521">NADP</keyword>
<dbReference type="Pfam" id="PF00106">
    <property type="entry name" value="adh_short"/>
    <property type="match status" value="1"/>
</dbReference>
<dbReference type="PROSITE" id="PS00061">
    <property type="entry name" value="ADH_SHORT"/>
    <property type="match status" value="1"/>
</dbReference>
<dbReference type="InterPro" id="IPR036291">
    <property type="entry name" value="NAD(P)-bd_dom_sf"/>
</dbReference>
<keyword evidence="3" id="KW-0560">Oxidoreductase</keyword>
<name>A0ABQ8UIF2_9EUKA</name>
<keyword evidence="7" id="KW-1185">Reference proteome</keyword>
<dbReference type="EMBL" id="JAPMOS010000023">
    <property type="protein sequence ID" value="KAJ4458999.1"/>
    <property type="molecule type" value="Genomic_DNA"/>
</dbReference>
<evidence type="ECO:0000313" key="7">
    <source>
        <dbReference type="Proteomes" id="UP001141327"/>
    </source>
</evidence>